<dbReference type="InterPro" id="IPR050491">
    <property type="entry name" value="AmpC-like"/>
</dbReference>
<dbReference type="Gene3D" id="3.40.710.10">
    <property type="entry name" value="DD-peptidase/beta-lactamase superfamily"/>
    <property type="match status" value="1"/>
</dbReference>
<feature type="transmembrane region" description="Helical" evidence="1">
    <location>
        <begin position="517"/>
        <end position="533"/>
    </location>
</feature>
<gene>
    <name evidence="3" type="ORF">N476_19360</name>
</gene>
<evidence type="ECO:0000256" key="1">
    <source>
        <dbReference type="SAM" id="Phobius"/>
    </source>
</evidence>
<dbReference type="RefSeq" id="WP_063362536.1">
    <property type="nucleotide sequence ID" value="NZ_AUXZ01000081.1"/>
</dbReference>
<name>A0A167DW55_9GAMM</name>
<reference evidence="3 4" key="1">
    <citation type="submission" date="2013-07" db="EMBL/GenBank/DDBJ databases">
        <title>Comparative Genomic and Metabolomic Analysis of Twelve Strains of Pseudoalteromonas luteoviolacea.</title>
        <authorList>
            <person name="Vynne N.G."/>
            <person name="Mansson M."/>
            <person name="Gram L."/>
        </authorList>
    </citation>
    <scope>NUCLEOTIDE SEQUENCE [LARGE SCALE GENOMIC DNA]</scope>
    <source>
        <strain evidence="3 4">H33</strain>
    </source>
</reference>
<organism evidence="3 4">
    <name type="scientific">Pseudoalteromonas luteoviolacea H33</name>
    <dbReference type="NCBI Taxonomy" id="1365251"/>
    <lineage>
        <taxon>Bacteria</taxon>
        <taxon>Pseudomonadati</taxon>
        <taxon>Pseudomonadota</taxon>
        <taxon>Gammaproteobacteria</taxon>
        <taxon>Alteromonadales</taxon>
        <taxon>Pseudoalteromonadaceae</taxon>
        <taxon>Pseudoalteromonas</taxon>
    </lineage>
</organism>
<dbReference type="Pfam" id="PF00144">
    <property type="entry name" value="Beta-lactamase"/>
    <property type="match status" value="1"/>
</dbReference>
<proteinExistence type="predicted"/>
<dbReference type="InterPro" id="IPR001466">
    <property type="entry name" value="Beta-lactam-related"/>
</dbReference>
<dbReference type="PANTHER" id="PTHR46825">
    <property type="entry name" value="D-ALANYL-D-ALANINE-CARBOXYPEPTIDASE/ENDOPEPTIDASE AMPH"/>
    <property type="match status" value="1"/>
</dbReference>
<dbReference type="Proteomes" id="UP000076503">
    <property type="component" value="Unassembled WGS sequence"/>
</dbReference>
<feature type="domain" description="Beta-lactamase-related" evidence="2">
    <location>
        <begin position="32"/>
        <end position="355"/>
    </location>
</feature>
<dbReference type="SUPFAM" id="SSF56601">
    <property type="entry name" value="beta-lactamase/transpeptidase-like"/>
    <property type="match status" value="1"/>
</dbReference>
<evidence type="ECO:0000259" key="2">
    <source>
        <dbReference type="Pfam" id="PF00144"/>
    </source>
</evidence>
<sequence>MTKPYLTLLLIFLIWPCTHIKAHENNAFKYQIEQTIQEQKIAGITWALLNEGQMQIGSAGLANIAKGFVMHDSQKMHIGSVTKAILAVGILQLISEEKLSLDTQIKTLLPELAIKNPWRDNSPILVKHLLNHTSGLDSVRMWQYLNTQVTPDTPLINAFNNGDKSLLTARFKPGSQESYSNMGYQLLAMIIENVTKTRYETYLDKHLLQPLGMHDSTFSFQTQTAVPTPTSLAMGYHDLMTAQAAPPFLLRGAGQFTTTATDMGKFMALILAGGTLHGKTFILPELLPLLAGAHETNAHQAGLKIGHGLVFSNRDRHGVIGHCRPGTTFGFRAHMCVFPDENKAFFYALNTDSETANYAHFDKLFIEQLQIKPAKITETVNDVTALKDKSGFYFLAPNNMAEFAFVDWIANFVWLSKTGNNLIIHTLQSKDKIIAPVGKQLFRDITRSNATYVFYQNDENQPMLSYGHRTYQKGSVLKLALAWSSILLGLTSLIGVLLVGIATLIRDKHNRYANIKLSFYNLIMFAIPITLYTQQSFMQFGELTVASFSLMLLSGLLPLSLTWSAYKTKAFLTQSKIYWFDMVCLICALQFCIMLLLNQQLPIIFWQ</sequence>
<dbReference type="PATRIC" id="fig|1365251.3.peg.3184"/>
<dbReference type="AlphaFoldDB" id="A0A167DW55"/>
<accession>A0A167DW55</accession>
<feature type="transmembrane region" description="Helical" evidence="1">
    <location>
        <begin position="545"/>
        <end position="566"/>
    </location>
</feature>
<keyword evidence="1" id="KW-0812">Transmembrane</keyword>
<protein>
    <recommendedName>
        <fullName evidence="2">Beta-lactamase-related domain-containing protein</fullName>
    </recommendedName>
</protein>
<keyword evidence="1" id="KW-1133">Transmembrane helix</keyword>
<dbReference type="EMBL" id="AUXZ01000081">
    <property type="protein sequence ID" value="KZN49446.1"/>
    <property type="molecule type" value="Genomic_DNA"/>
</dbReference>
<comment type="caution">
    <text evidence="3">The sequence shown here is derived from an EMBL/GenBank/DDBJ whole genome shotgun (WGS) entry which is preliminary data.</text>
</comment>
<dbReference type="OrthoDB" id="119951at2"/>
<dbReference type="PANTHER" id="PTHR46825:SF9">
    <property type="entry name" value="BETA-LACTAMASE-RELATED DOMAIN-CONTAINING PROTEIN"/>
    <property type="match status" value="1"/>
</dbReference>
<evidence type="ECO:0000313" key="3">
    <source>
        <dbReference type="EMBL" id="KZN49446.1"/>
    </source>
</evidence>
<evidence type="ECO:0000313" key="4">
    <source>
        <dbReference type="Proteomes" id="UP000076503"/>
    </source>
</evidence>
<keyword evidence="1" id="KW-0472">Membrane</keyword>
<feature type="transmembrane region" description="Helical" evidence="1">
    <location>
        <begin position="480"/>
        <end position="505"/>
    </location>
</feature>
<dbReference type="InterPro" id="IPR012338">
    <property type="entry name" value="Beta-lactam/transpept-like"/>
</dbReference>
<feature type="transmembrane region" description="Helical" evidence="1">
    <location>
        <begin position="578"/>
        <end position="597"/>
    </location>
</feature>